<reference evidence="3 4" key="1">
    <citation type="journal article" date="2013" name="ISME J.">
        <title>Comparative genomics of pathogenic lineages of Vibrio nigripulchritudo identifies virulence-associated traits.</title>
        <authorList>
            <person name="Goudenege D."/>
            <person name="Labreuche Y."/>
            <person name="Krin E."/>
            <person name="Ansquer D."/>
            <person name="Mangenot S."/>
            <person name="Calteau A."/>
            <person name="Medigue C."/>
            <person name="Mazel D."/>
            <person name="Polz M.F."/>
            <person name="Le Roux F."/>
        </authorList>
    </citation>
    <scope>NUCLEOTIDE SEQUENCE [LARGE SCALE GENOMIC DNA]</scope>
    <source>
        <strain evidence="3 4">SOn1</strain>
    </source>
</reference>
<dbReference type="GO" id="GO:0016787">
    <property type="term" value="F:hydrolase activity"/>
    <property type="evidence" value="ECO:0007669"/>
    <property type="project" value="InterPro"/>
</dbReference>
<dbReference type="EMBL" id="CAOF01000194">
    <property type="protein sequence ID" value="CCO50090.1"/>
    <property type="molecule type" value="Genomic_DNA"/>
</dbReference>
<gene>
    <name evidence="3" type="ORF">VIBNISOn1_970113</name>
</gene>
<proteinExistence type="inferred from homology"/>
<dbReference type="InterPro" id="IPR006680">
    <property type="entry name" value="Amidohydro-rel"/>
</dbReference>
<dbReference type="Proteomes" id="UP000018211">
    <property type="component" value="Unassembled WGS sequence"/>
</dbReference>
<feature type="domain" description="Amidohydrolase-related" evidence="2">
    <location>
        <begin position="3"/>
        <end position="282"/>
    </location>
</feature>
<protein>
    <submittedName>
        <fullName evidence="3">Amidohydrolase 2</fullName>
    </submittedName>
</protein>
<comment type="caution">
    <text evidence="3">The sequence shown here is derived from an EMBL/GenBank/DDBJ whole genome shotgun (WGS) entry which is preliminary data.</text>
</comment>
<dbReference type="AlphaFoldDB" id="A0AAV2VZ89"/>
<dbReference type="SUPFAM" id="SSF51556">
    <property type="entry name" value="Metallo-dependent hydrolases"/>
    <property type="match status" value="1"/>
</dbReference>
<name>A0AAV2VZ89_9VIBR</name>
<evidence type="ECO:0000256" key="1">
    <source>
        <dbReference type="ARBA" id="ARBA00038310"/>
    </source>
</evidence>
<dbReference type="InterPro" id="IPR032466">
    <property type="entry name" value="Metal_Hydrolase"/>
</dbReference>
<dbReference type="Gene3D" id="3.20.20.140">
    <property type="entry name" value="Metal-dependent hydrolases"/>
    <property type="match status" value="1"/>
</dbReference>
<sequence>MIIDSHLHLWDLDEFNLPWVNDFEPLNKTFSIDAYLSDFKKVDKSVYLEVDVVPEQRDAEIEYVGKLCQNPELPLAAMVASIEVTRADIDEYLSSVRTKAPHVAGFRQVLHTPEMEAGHCLSEAFVKGVQAMGKQGFSFDICIRPQELADAAALIKQCPGTQFVLDHGGIPAIASYVEDESAYKAWQQNIASIAAHTNVVCKVSGLVTQAGDLSKNEATLVEVIAWLKSSFGSKRLMFGSDWPVCTLVEPAQAWQSRLDDLVAHWSDSEKQNLYFKTAENVYLSRVGN</sequence>
<evidence type="ECO:0000313" key="3">
    <source>
        <dbReference type="EMBL" id="CCO50090.1"/>
    </source>
</evidence>
<dbReference type="InterPro" id="IPR052350">
    <property type="entry name" value="Metallo-dep_Lactonases"/>
</dbReference>
<dbReference type="PANTHER" id="PTHR43569:SF1">
    <property type="entry name" value="BLL3371 PROTEIN"/>
    <property type="match status" value="1"/>
</dbReference>
<comment type="similarity">
    <text evidence="1">Belongs to the metallo-dependent hydrolases superfamily.</text>
</comment>
<organism evidence="3 4">
    <name type="scientific">Vibrio nigripulchritudo SOn1</name>
    <dbReference type="NCBI Taxonomy" id="1238450"/>
    <lineage>
        <taxon>Bacteria</taxon>
        <taxon>Pseudomonadati</taxon>
        <taxon>Pseudomonadota</taxon>
        <taxon>Gammaproteobacteria</taxon>
        <taxon>Vibrionales</taxon>
        <taxon>Vibrionaceae</taxon>
        <taxon>Vibrio</taxon>
    </lineage>
</organism>
<dbReference type="PANTHER" id="PTHR43569">
    <property type="entry name" value="AMIDOHYDROLASE"/>
    <property type="match status" value="1"/>
</dbReference>
<dbReference type="Pfam" id="PF04909">
    <property type="entry name" value="Amidohydro_2"/>
    <property type="match status" value="1"/>
</dbReference>
<evidence type="ECO:0000259" key="2">
    <source>
        <dbReference type="Pfam" id="PF04909"/>
    </source>
</evidence>
<dbReference type="RefSeq" id="WP_022613995.1">
    <property type="nucleotide sequence ID" value="NZ_LK391965.1"/>
</dbReference>
<evidence type="ECO:0000313" key="4">
    <source>
        <dbReference type="Proteomes" id="UP000018211"/>
    </source>
</evidence>
<accession>A0AAV2VZ89</accession>